<organism evidence="3 4">
    <name type="scientific">Pseudonocardia asaccharolytica DSM 44247 = NBRC 16224</name>
    <dbReference type="NCBI Taxonomy" id="1123024"/>
    <lineage>
        <taxon>Bacteria</taxon>
        <taxon>Bacillati</taxon>
        <taxon>Actinomycetota</taxon>
        <taxon>Actinomycetes</taxon>
        <taxon>Pseudonocardiales</taxon>
        <taxon>Pseudonocardiaceae</taxon>
        <taxon>Pseudonocardia</taxon>
    </lineage>
</organism>
<keyword evidence="4" id="KW-1185">Reference proteome</keyword>
<dbReference type="SUPFAM" id="SSF52540">
    <property type="entry name" value="P-loop containing nucleoside triphosphate hydrolases"/>
    <property type="match status" value="1"/>
</dbReference>
<dbReference type="Proteomes" id="UP000321328">
    <property type="component" value="Unassembled WGS sequence"/>
</dbReference>
<keyword evidence="3" id="KW-0132">Cell division</keyword>
<dbReference type="AlphaFoldDB" id="A0A511CYU8"/>
<feature type="transmembrane region" description="Helical" evidence="2">
    <location>
        <begin position="187"/>
        <end position="204"/>
    </location>
</feature>
<protein>
    <submittedName>
        <fullName evidence="3">Cell division protein FtsK</fullName>
    </submittedName>
</protein>
<sequence length="718" mass="77586">MTVARRPESELVTVRPPARQRVTATLTNVRVRAAVVTRRQAWTAWRVARQVPASVALLLAWSPRGLARITAAWARYLRDHDTAQLRAHHAGARESADYERVSRARSANLTARLMVNGTAVLAVLGVVLAWTAPRALGVLLAGLVFVWTVKLIPGRGLAELVAAGGLALLAYLATPWLATTVPVPPGWLWWLAGAVAVLVLGWVGRPRARPLVTLPGVAEGGRVPPLTAPMVTEALCTLGNSKMREPDSIRLLTDPHRHGPGVQVDLELPPAVPASFVQGKREEFAAALRRELGTVWPAVGTRHPGHLALFVSDQPLASATQEPWPLRRRGEVDLFAPVPAFTDQRGAWVGVTLAYSNMIIGAVPRIGKTFVLRQLLLIAGLDVTAKVIALDGKGTGDLSACAHFAHVYLRGARPDRPEQIAQVLDTVRWLRKELGRRADIIDALPFDQCPESKVTAELVRARPDLDLGPIVVGIDETQSYFSYGDDGNRDHKAIRQELRSGVTELVKLGPALGIIVLLATQQVNDATIPTSIANNAVIRFAMKLEGHEPNDRILGTGSYKRGIDATMFDLDDKGIGYLKADGAAPRIVRSVYGLDAPAANEVALRARALRAGVGMLTGAAADDEPVFVVLDEVADVERVLADRSRPTAHLVELVEWLGELRPEYAGLDVDELGKRLRNRGVQVRKVKVAGRTTSGVRAADLRKHDDGNAGDPGNLEDE</sequence>
<dbReference type="EMBL" id="BJVI01000011">
    <property type="protein sequence ID" value="GEL17706.1"/>
    <property type="molecule type" value="Genomic_DNA"/>
</dbReference>
<reference evidence="3 4" key="1">
    <citation type="submission" date="2019-07" db="EMBL/GenBank/DDBJ databases">
        <title>Whole genome shotgun sequence of Pseudonocardia asaccharolytica NBRC 16224.</title>
        <authorList>
            <person name="Hosoyama A."/>
            <person name="Uohara A."/>
            <person name="Ohji S."/>
            <person name="Ichikawa N."/>
        </authorList>
    </citation>
    <scope>NUCLEOTIDE SEQUENCE [LARGE SCALE GENOMIC DNA]</scope>
    <source>
        <strain evidence="3 4">NBRC 16224</strain>
    </source>
</reference>
<keyword evidence="3" id="KW-0131">Cell cycle</keyword>
<keyword evidence="2" id="KW-1133">Transmembrane helix</keyword>
<proteinExistence type="predicted"/>
<keyword evidence="2" id="KW-0812">Transmembrane</keyword>
<evidence type="ECO:0000256" key="1">
    <source>
        <dbReference type="SAM" id="MobiDB-lite"/>
    </source>
</evidence>
<dbReference type="RefSeq" id="WP_147200996.1">
    <property type="nucleotide sequence ID" value="NZ_AUII01000013.1"/>
</dbReference>
<dbReference type="OrthoDB" id="3315716at2"/>
<gene>
    <name evidence="3" type="ORF">PA7_15430</name>
</gene>
<feature type="transmembrane region" description="Helical" evidence="2">
    <location>
        <begin position="109"/>
        <end position="130"/>
    </location>
</feature>
<comment type="caution">
    <text evidence="3">The sequence shown here is derived from an EMBL/GenBank/DDBJ whole genome shotgun (WGS) entry which is preliminary data.</text>
</comment>
<feature type="region of interest" description="Disordered" evidence="1">
    <location>
        <begin position="695"/>
        <end position="718"/>
    </location>
</feature>
<evidence type="ECO:0000313" key="4">
    <source>
        <dbReference type="Proteomes" id="UP000321328"/>
    </source>
</evidence>
<feature type="transmembrane region" description="Helical" evidence="2">
    <location>
        <begin position="160"/>
        <end position="181"/>
    </location>
</feature>
<dbReference type="STRING" id="1123024.GCA_000423625_03038"/>
<keyword evidence="2" id="KW-0472">Membrane</keyword>
<accession>A0A511CYU8</accession>
<evidence type="ECO:0000313" key="3">
    <source>
        <dbReference type="EMBL" id="GEL17706.1"/>
    </source>
</evidence>
<dbReference type="InterPro" id="IPR027417">
    <property type="entry name" value="P-loop_NTPase"/>
</dbReference>
<evidence type="ECO:0000256" key="2">
    <source>
        <dbReference type="SAM" id="Phobius"/>
    </source>
</evidence>
<name>A0A511CYU8_9PSEU</name>
<dbReference type="Gene3D" id="3.40.50.300">
    <property type="entry name" value="P-loop containing nucleotide triphosphate hydrolases"/>
    <property type="match status" value="1"/>
</dbReference>
<dbReference type="GO" id="GO:0051301">
    <property type="term" value="P:cell division"/>
    <property type="evidence" value="ECO:0007669"/>
    <property type="project" value="UniProtKB-KW"/>
</dbReference>